<comment type="caution">
    <text evidence="1">The sequence shown here is derived from an EMBL/GenBank/DDBJ whole genome shotgun (WGS) entry which is preliminary data.</text>
</comment>
<keyword evidence="2" id="KW-1185">Reference proteome</keyword>
<name>A0A2N3LG28_9BACI</name>
<evidence type="ECO:0000313" key="1">
    <source>
        <dbReference type="EMBL" id="PKR83559.1"/>
    </source>
</evidence>
<sequence>MIKNSSVIDIQLIRNIKILKQALEDIKQISEYPKDRDFEFRLMTTNDIAKDALWKISEQ</sequence>
<evidence type="ECO:0000313" key="2">
    <source>
        <dbReference type="Proteomes" id="UP000233440"/>
    </source>
</evidence>
<reference evidence="1 2" key="1">
    <citation type="submission" date="2017-11" db="EMBL/GenBank/DDBJ databases">
        <title>Bacillus camelliae sp. nov., isolated from pu'er tea.</title>
        <authorList>
            <person name="Niu L."/>
        </authorList>
    </citation>
    <scope>NUCLEOTIDE SEQUENCE [LARGE SCALE GENOMIC DNA]</scope>
    <source>
        <strain evidence="1 2">7578-1</strain>
    </source>
</reference>
<organism evidence="1 2">
    <name type="scientific">Heyndrickxia camelliae</name>
    <dbReference type="NCBI Taxonomy" id="1707093"/>
    <lineage>
        <taxon>Bacteria</taxon>
        <taxon>Bacillati</taxon>
        <taxon>Bacillota</taxon>
        <taxon>Bacilli</taxon>
        <taxon>Bacillales</taxon>
        <taxon>Bacillaceae</taxon>
        <taxon>Heyndrickxia</taxon>
    </lineage>
</organism>
<dbReference type="EMBL" id="PIQO01000017">
    <property type="protein sequence ID" value="PKR83559.1"/>
    <property type="molecule type" value="Genomic_DNA"/>
</dbReference>
<protein>
    <submittedName>
        <fullName evidence="1">Uncharacterized protein</fullName>
    </submittedName>
</protein>
<proteinExistence type="predicted"/>
<dbReference type="AlphaFoldDB" id="A0A2N3LG28"/>
<dbReference type="Proteomes" id="UP000233440">
    <property type="component" value="Unassembled WGS sequence"/>
</dbReference>
<dbReference type="RefSeq" id="WP_101355699.1">
    <property type="nucleotide sequence ID" value="NZ_PIQO01000017.1"/>
</dbReference>
<accession>A0A2N3LG28</accession>
<gene>
    <name evidence="1" type="ORF">CWO92_18515</name>
</gene>